<evidence type="ECO:0000259" key="1">
    <source>
        <dbReference type="Pfam" id="PF01498"/>
    </source>
</evidence>
<dbReference type="SUPFAM" id="SSF46689">
    <property type="entry name" value="Homeodomain-like"/>
    <property type="match status" value="1"/>
</dbReference>
<dbReference type="GeneID" id="136091010"/>
<sequence>MRRGKHGTDAFRGQVQAFQDQELNNSEIARRLGCCCKNVINTIDLFNNNGSLSNRKRKSCKRKTNHTEDAAILRIAKLNAFADAPKIKHQIAQNLQVNLSVSTVKSRSRENELFGRVARKKPLVSKRNLVCRLKFAKQCVQKELRFLKNLL</sequence>
<keyword evidence="2" id="KW-1185">Reference proteome</keyword>
<organism evidence="2 3">
    <name type="scientific">Hydra vulgaris</name>
    <name type="common">Hydra</name>
    <name type="synonym">Hydra attenuata</name>
    <dbReference type="NCBI Taxonomy" id="6087"/>
    <lineage>
        <taxon>Eukaryota</taxon>
        <taxon>Metazoa</taxon>
        <taxon>Cnidaria</taxon>
        <taxon>Hydrozoa</taxon>
        <taxon>Hydroidolina</taxon>
        <taxon>Anthoathecata</taxon>
        <taxon>Aplanulata</taxon>
        <taxon>Hydridae</taxon>
        <taxon>Hydra</taxon>
    </lineage>
</organism>
<evidence type="ECO:0000313" key="2">
    <source>
        <dbReference type="Proteomes" id="UP001652625"/>
    </source>
</evidence>
<dbReference type="RefSeq" id="XP_065674066.1">
    <property type="nucleotide sequence ID" value="XM_065817994.1"/>
</dbReference>
<proteinExistence type="predicted"/>
<gene>
    <name evidence="3" type="primary">LOC136091010</name>
</gene>
<feature type="domain" description="Transposase Tc1-like" evidence="1">
    <location>
        <begin position="70"/>
        <end position="138"/>
    </location>
</feature>
<dbReference type="Pfam" id="PF01498">
    <property type="entry name" value="HTH_Tnp_Tc3_2"/>
    <property type="match status" value="1"/>
</dbReference>
<reference evidence="3" key="1">
    <citation type="submission" date="2025-08" db="UniProtKB">
        <authorList>
            <consortium name="RefSeq"/>
        </authorList>
    </citation>
    <scope>IDENTIFICATION</scope>
</reference>
<protein>
    <submittedName>
        <fullName evidence="3">Uncharacterized protein LOC136091010</fullName>
    </submittedName>
</protein>
<evidence type="ECO:0000313" key="3">
    <source>
        <dbReference type="RefSeq" id="XP_065674066.1"/>
    </source>
</evidence>
<dbReference type="InterPro" id="IPR009057">
    <property type="entry name" value="Homeodomain-like_sf"/>
</dbReference>
<dbReference type="InterPro" id="IPR002492">
    <property type="entry name" value="Transposase_Tc1-like"/>
</dbReference>
<name>A0ABM4DHU7_HYDVU</name>
<accession>A0ABM4DHU7</accession>
<dbReference type="Proteomes" id="UP001652625">
    <property type="component" value="Chromosome 14"/>
</dbReference>